<feature type="chain" id="PRO_5045169387" description="Cytochrome c" evidence="1">
    <location>
        <begin position="23"/>
        <end position="159"/>
    </location>
</feature>
<keyword evidence="1" id="KW-0732">Signal</keyword>
<dbReference type="Proteomes" id="UP001139104">
    <property type="component" value="Unassembled WGS sequence"/>
</dbReference>
<dbReference type="SUPFAM" id="SSF47175">
    <property type="entry name" value="Cytochromes"/>
    <property type="match status" value="1"/>
</dbReference>
<dbReference type="RefSeq" id="WP_243066125.1">
    <property type="nucleotide sequence ID" value="NZ_JAIVFK010000002.1"/>
</dbReference>
<dbReference type="EMBL" id="JAIVFP010000001">
    <property type="protein sequence ID" value="MCI4682092.1"/>
    <property type="molecule type" value="Genomic_DNA"/>
</dbReference>
<dbReference type="PROSITE" id="PS51009">
    <property type="entry name" value="CYTCII"/>
    <property type="match status" value="1"/>
</dbReference>
<dbReference type="InterPro" id="IPR002321">
    <property type="entry name" value="Cyt_c_II"/>
</dbReference>
<proteinExistence type="predicted"/>
<accession>A0ABS9Z3A3</accession>
<feature type="signal peptide" evidence="1">
    <location>
        <begin position="1"/>
        <end position="22"/>
    </location>
</feature>
<dbReference type="Gene3D" id="1.20.120.10">
    <property type="entry name" value="Cytochrome c/b562"/>
    <property type="match status" value="1"/>
</dbReference>
<comment type="caution">
    <text evidence="2">The sequence shown here is derived from an EMBL/GenBank/DDBJ whole genome shotgun (WGS) entry which is preliminary data.</text>
</comment>
<gene>
    <name evidence="2" type="ORF">K2U94_04820</name>
</gene>
<evidence type="ECO:0000313" key="2">
    <source>
        <dbReference type="EMBL" id="MCI4682092.1"/>
    </source>
</evidence>
<name>A0ABS9Z3A3_9HYPH</name>
<evidence type="ECO:0008006" key="4">
    <source>
        <dbReference type="Google" id="ProtNLM"/>
    </source>
</evidence>
<keyword evidence="3" id="KW-1185">Reference proteome</keyword>
<dbReference type="InterPro" id="IPR010980">
    <property type="entry name" value="Cyt_c/b562"/>
</dbReference>
<organism evidence="2 3">
    <name type="scientific">Candidatus Rhodoblastus alkanivorans</name>
    <dbReference type="NCBI Taxonomy" id="2954117"/>
    <lineage>
        <taxon>Bacteria</taxon>
        <taxon>Pseudomonadati</taxon>
        <taxon>Pseudomonadota</taxon>
        <taxon>Alphaproteobacteria</taxon>
        <taxon>Hyphomicrobiales</taxon>
        <taxon>Rhodoblastaceae</taxon>
        <taxon>Rhodoblastus</taxon>
    </lineage>
</organism>
<sequence>MRLNVAALAATTVCCLAGIAFAQMATPAEQIRPVSPVAADDRQAVPVTPATRIFVLAEMRTMLAAAQGVAEAAGKHDFKAVAAAARTSGLKAFEGMPKQIMMELPEDFRGLGRQSHMSFDAIAQAADSGSDATVVSAKLGEALQFCVACHEAYRFTPKK</sequence>
<protein>
    <recommendedName>
        <fullName evidence="4">Cytochrome c</fullName>
    </recommendedName>
</protein>
<evidence type="ECO:0000256" key="1">
    <source>
        <dbReference type="SAM" id="SignalP"/>
    </source>
</evidence>
<evidence type="ECO:0000313" key="3">
    <source>
        <dbReference type="Proteomes" id="UP001139104"/>
    </source>
</evidence>
<reference evidence="2" key="1">
    <citation type="journal article" date="2022" name="ISME J.">
        <title>Identification of active gaseous-alkane degraders at natural gas seeps.</title>
        <authorList>
            <person name="Farhan Ul Haque M."/>
            <person name="Hernandez M."/>
            <person name="Crombie A.T."/>
            <person name="Murrell J.C."/>
        </authorList>
    </citation>
    <scope>NUCLEOTIDE SEQUENCE</scope>
    <source>
        <strain evidence="2">PC2</strain>
    </source>
</reference>